<evidence type="ECO:0000256" key="2">
    <source>
        <dbReference type="SAM" id="Phobius"/>
    </source>
</evidence>
<dbReference type="Proteomes" id="UP001281003">
    <property type="component" value="Unassembled WGS sequence"/>
</dbReference>
<sequence>MPPITTVTRFVHAVTHQKREDSFDGDDTTSPGIGRKLLIIILSSAIPVGVLVLAGVVICLCWRKKQRRIRLFSRTVTPVDDEEIATWKTPKSEEAGFTTSGDNTDVDGKSRPTTGDRLNTSHGKQPSTSSVKSIKKPASVIVYTNPQDQAAAAGGEFRKSLDEGSPRSAAPSTHSGYYGKTSIDHTPALPPTPILARAPNSRAGLTDETVPGDVPFIPAPKRQPSRLYKLPPGVANGPSTPRSRHGRKRSSKSSTSSIGGYSFYNNNYNYNNRVTAAYYQSGGGYTSDSDGGGGGVRGRGRGGFPGRHSHDHARTRSMHHAHHTRLHSGLTVPPRLSLGDDALSSSRRQYLKEEEIGRAIG</sequence>
<reference evidence="3" key="1">
    <citation type="journal article" date="2023" name="Mol. Phylogenet. Evol.">
        <title>Genome-scale phylogeny and comparative genomics of the fungal order Sordariales.</title>
        <authorList>
            <person name="Hensen N."/>
            <person name="Bonometti L."/>
            <person name="Westerberg I."/>
            <person name="Brannstrom I.O."/>
            <person name="Guillou S."/>
            <person name="Cros-Aarteil S."/>
            <person name="Calhoun S."/>
            <person name="Haridas S."/>
            <person name="Kuo A."/>
            <person name="Mondo S."/>
            <person name="Pangilinan J."/>
            <person name="Riley R."/>
            <person name="LaButti K."/>
            <person name="Andreopoulos B."/>
            <person name="Lipzen A."/>
            <person name="Chen C."/>
            <person name="Yan M."/>
            <person name="Daum C."/>
            <person name="Ng V."/>
            <person name="Clum A."/>
            <person name="Steindorff A."/>
            <person name="Ohm R.A."/>
            <person name="Martin F."/>
            <person name="Silar P."/>
            <person name="Natvig D.O."/>
            <person name="Lalanne C."/>
            <person name="Gautier V."/>
            <person name="Ament-Velasquez S.L."/>
            <person name="Kruys A."/>
            <person name="Hutchinson M.I."/>
            <person name="Powell A.J."/>
            <person name="Barry K."/>
            <person name="Miller A.N."/>
            <person name="Grigoriev I.V."/>
            <person name="Debuchy R."/>
            <person name="Gladieux P."/>
            <person name="Hiltunen Thoren M."/>
            <person name="Johannesson H."/>
        </authorList>
    </citation>
    <scope>NUCLEOTIDE SEQUENCE</scope>
    <source>
        <strain evidence="3">FGSC 1904</strain>
    </source>
</reference>
<accession>A0AAE0UBM8</accession>
<reference evidence="3" key="2">
    <citation type="submission" date="2023-07" db="EMBL/GenBank/DDBJ databases">
        <authorList>
            <consortium name="Lawrence Berkeley National Laboratory"/>
            <person name="Haridas S."/>
            <person name="Hensen N."/>
            <person name="Bonometti L."/>
            <person name="Westerberg I."/>
            <person name="Brannstrom I.O."/>
            <person name="Guillou S."/>
            <person name="Cros-Aarteil S."/>
            <person name="Calhoun S."/>
            <person name="Kuo A."/>
            <person name="Mondo S."/>
            <person name="Pangilinan J."/>
            <person name="Riley R."/>
            <person name="LaButti K."/>
            <person name="Andreopoulos B."/>
            <person name="Lipzen A."/>
            <person name="Chen C."/>
            <person name="Yanf M."/>
            <person name="Daum C."/>
            <person name="Ng V."/>
            <person name="Clum A."/>
            <person name="Steindorff A."/>
            <person name="Ohm R."/>
            <person name="Martin F."/>
            <person name="Silar P."/>
            <person name="Natvig D."/>
            <person name="Lalanne C."/>
            <person name="Gautier V."/>
            <person name="Ament-velasquez S.L."/>
            <person name="Kruys A."/>
            <person name="Hutchinson M.I."/>
            <person name="Powell A.J."/>
            <person name="Barry K."/>
            <person name="Miller A.N."/>
            <person name="Grigoriev I.V."/>
            <person name="Debuchy R."/>
            <person name="Gladieux P."/>
            <person name="Thoren M.H."/>
            <person name="Johannesson H."/>
        </authorList>
    </citation>
    <scope>NUCLEOTIDE SEQUENCE</scope>
    <source>
        <strain evidence="3">FGSC 1904</strain>
    </source>
</reference>
<keyword evidence="2" id="KW-1133">Transmembrane helix</keyword>
<keyword evidence="4" id="KW-1185">Reference proteome</keyword>
<keyword evidence="2" id="KW-0812">Transmembrane</keyword>
<name>A0AAE0UBM8_SORBR</name>
<evidence type="ECO:0000256" key="1">
    <source>
        <dbReference type="SAM" id="MobiDB-lite"/>
    </source>
</evidence>
<gene>
    <name evidence="3" type="ORF">B0T20DRAFT_231625</name>
</gene>
<proteinExistence type="predicted"/>
<feature type="compositionally biased region" description="Gly residues" evidence="1">
    <location>
        <begin position="286"/>
        <end position="305"/>
    </location>
</feature>
<feature type="region of interest" description="Disordered" evidence="1">
    <location>
        <begin position="153"/>
        <end position="262"/>
    </location>
</feature>
<feature type="compositionally biased region" description="Polar residues" evidence="1">
    <location>
        <begin position="111"/>
        <end position="132"/>
    </location>
</feature>
<feature type="compositionally biased region" description="Low complexity" evidence="1">
    <location>
        <begin position="252"/>
        <end position="262"/>
    </location>
</feature>
<organism evidence="3 4">
    <name type="scientific">Sordaria brevicollis</name>
    <dbReference type="NCBI Taxonomy" id="83679"/>
    <lineage>
        <taxon>Eukaryota</taxon>
        <taxon>Fungi</taxon>
        <taxon>Dikarya</taxon>
        <taxon>Ascomycota</taxon>
        <taxon>Pezizomycotina</taxon>
        <taxon>Sordariomycetes</taxon>
        <taxon>Sordariomycetidae</taxon>
        <taxon>Sordariales</taxon>
        <taxon>Sordariaceae</taxon>
        <taxon>Sordaria</taxon>
    </lineage>
</organism>
<dbReference type="EMBL" id="JAUTDP010000007">
    <property type="protein sequence ID" value="KAK3397780.1"/>
    <property type="molecule type" value="Genomic_DNA"/>
</dbReference>
<feature type="region of interest" description="Disordered" evidence="1">
    <location>
        <begin position="87"/>
        <end position="133"/>
    </location>
</feature>
<comment type="caution">
    <text evidence="3">The sequence shown here is derived from an EMBL/GenBank/DDBJ whole genome shotgun (WGS) entry which is preliminary data.</text>
</comment>
<feature type="region of interest" description="Disordered" evidence="1">
    <location>
        <begin position="286"/>
        <end position="312"/>
    </location>
</feature>
<protein>
    <submittedName>
        <fullName evidence="3">Uncharacterized protein</fullName>
    </submittedName>
</protein>
<dbReference type="AlphaFoldDB" id="A0AAE0UBM8"/>
<feature type="transmembrane region" description="Helical" evidence="2">
    <location>
        <begin position="37"/>
        <end position="62"/>
    </location>
</feature>
<evidence type="ECO:0000313" key="4">
    <source>
        <dbReference type="Proteomes" id="UP001281003"/>
    </source>
</evidence>
<evidence type="ECO:0000313" key="3">
    <source>
        <dbReference type="EMBL" id="KAK3397780.1"/>
    </source>
</evidence>
<feature type="compositionally biased region" description="Basic and acidic residues" evidence="1">
    <location>
        <begin position="156"/>
        <end position="165"/>
    </location>
</feature>
<keyword evidence="2" id="KW-0472">Membrane</keyword>
<feature type="compositionally biased region" description="Basic residues" evidence="1">
    <location>
        <begin position="242"/>
        <end position="251"/>
    </location>
</feature>